<dbReference type="InterPro" id="IPR057666">
    <property type="entry name" value="DrpA_SLOG"/>
</dbReference>
<dbReference type="InterPro" id="IPR003488">
    <property type="entry name" value="DprA"/>
</dbReference>
<comment type="similarity">
    <text evidence="1">Belongs to the DprA/Smf family.</text>
</comment>
<evidence type="ECO:0000256" key="1">
    <source>
        <dbReference type="ARBA" id="ARBA00006525"/>
    </source>
</evidence>
<accession>A0A7Y3XB79</accession>
<dbReference type="PANTHER" id="PTHR43022">
    <property type="entry name" value="PROTEIN SMF"/>
    <property type="match status" value="1"/>
</dbReference>
<dbReference type="Pfam" id="PF17782">
    <property type="entry name" value="WHD_DprA"/>
    <property type="match status" value="1"/>
</dbReference>
<dbReference type="InterPro" id="IPR036388">
    <property type="entry name" value="WH-like_DNA-bd_sf"/>
</dbReference>
<dbReference type="PANTHER" id="PTHR43022:SF1">
    <property type="entry name" value="PROTEIN SMF"/>
    <property type="match status" value="1"/>
</dbReference>
<keyword evidence="6" id="KW-1185">Reference proteome</keyword>
<evidence type="ECO:0000259" key="4">
    <source>
        <dbReference type="Pfam" id="PF17782"/>
    </source>
</evidence>
<evidence type="ECO:0000256" key="2">
    <source>
        <dbReference type="SAM" id="MobiDB-lite"/>
    </source>
</evidence>
<dbReference type="AlphaFoldDB" id="A0A7Y3XB79"/>
<organism evidence="5 6">
    <name type="scientific">Vreelandella azerica</name>
    <dbReference type="NCBI Taxonomy" id="2732867"/>
    <lineage>
        <taxon>Bacteria</taxon>
        <taxon>Pseudomonadati</taxon>
        <taxon>Pseudomonadota</taxon>
        <taxon>Gammaproteobacteria</taxon>
        <taxon>Oceanospirillales</taxon>
        <taxon>Halomonadaceae</taxon>
        <taxon>Vreelandella</taxon>
    </lineage>
</organism>
<name>A0A7Y3XB79_9GAMM</name>
<evidence type="ECO:0000313" key="5">
    <source>
        <dbReference type="EMBL" id="NOG31950.1"/>
    </source>
</evidence>
<dbReference type="GO" id="GO:0009294">
    <property type="term" value="P:DNA-mediated transformation"/>
    <property type="evidence" value="ECO:0007669"/>
    <property type="project" value="InterPro"/>
</dbReference>
<sequence>MQASEWLVLNALPGLGAQRIAKLAEQAPEWPHGWLALLPGQAASELRLWLDHPNRSPLQTMLENNLAWEAASPRRAILHRGHSAWPGLLGEIADPPPVLWAQGDLSALALPGLAMVGTRHPTSEGAQNAQAFARDFASRGWCVVSGMALGVDALAQRAALDAGGASIAVLASGIDTIYPARHRDLYQRLSESEGGLVLAEHPLGTQARPAFFPRRNRIVTGLSLGTLVVEAAEKSGSLVSARLALEQGRELFAIPSSVHNLQAHGCLRLLRNGATLARSSQDILDELQHWAENFMPPVPVNGQPKQAAASANGGSPPESLSLLEEDLPDELLRLLSETPTPIDRLVQLADIAVSECQRRLLMLELDNRVEQRSGGWVRLPRP</sequence>
<dbReference type="EMBL" id="JABFHI010000003">
    <property type="protein sequence ID" value="NOG31950.1"/>
    <property type="molecule type" value="Genomic_DNA"/>
</dbReference>
<dbReference type="Pfam" id="PF02481">
    <property type="entry name" value="DNA_processg_A"/>
    <property type="match status" value="1"/>
</dbReference>
<reference evidence="5 6" key="1">
    <citation type="submission" date="2020-05" db="EMBL/GenBank/DDBJ databases">
        <authorList>
            <person name="Ruan W."/>
            <person name="Jeon C.O."/>
            <person name="Chun B.H."/>
        </authorList>
    </citation>
    <scope>NUCLEOTIDE SEQUENCE [LARGE SCALE GENOMIC DNA]</scope>
    <source>
        <strain evidence="5 6">TBZ9</strain>
    </source>
</reference>
<dbReference type="NCBIfam" id="TIGR00732">
    <property type="entry name" value="dprA"/>
    <property type="match status" value="1"/>
</dbReference>
<gene>
    <name evidence="5" type="primary">dprA</name>
    <name evidence="5" type="ORF">HLB35_09610</name>
</gene>
<proteinExistence type="inferred from homology"/>
<feature type="domain" description="Smf/DprA SLOG" evidence="3">
    <location>
        <begin position="78"/>
        <end position="287"/>
    </location>
</feature>
<dbReference type="Gene3D" id="1.10.10.10">
    <property type="entry name" value="Winged helix-like DNA-binding domain superfamily/Winged helix DNA-binding domain"/>
    <property type="match status" value="1"/>
</dbReference>
<evidence type="ECO:0000259" key="3">
    <source>
        <dbReference type="Pfam" id="PF02481"/>
    </source>
</evidence>
<dbReference type="InterPro" id="IPR041614">
    <property type="entry name" value="DprA_WH"/>
</dbReference>
<dbReference type="RefSeq" id="WP_171702405.1">
    <property type="nucleotide sequence ID" value="NZ_JABFHI010000003.1"/>
</dbReference>
<evidence type="ECO:0000313" key="6">
    <source>
        <dbReference type="Proteomes" id="UP000588806"/>
    </source>
</evidence>
<dbReference type="SUPFAM" id="SSF102405">
    <property type="entry name" value="MCP/YpsA-like"/>
    <property type="match status" value="1"/>
</dbReference>
<dbReference type="Proteomes" id="UP000588806">
    <property type="component" value="Unassembled WGS sequence"/>
</dbReference>
<feature type="domain" description="DprA winged helix" evidence="4">
    <location>
        <begin position="324"/>
        <end position="375"/>
    </location>
</feature>
<comment type="caution">
    <text evidence="5">The sequence shown here is derived from an EMBL/GenBank/DDBJ whole genome shotgun (WGS) entry which is preliminary data.</text>
</comment>
<protein>
    <submittedName>
        <fullName evidence="5">DNA-protecting protein DprA</fullName>
    </submittedName>
</protein>
<dbReference type="Gene3D" id="3.40.50.450">
    <property type="match status" value="1"/>
</dbReference>
<feature type="region of interest" description="Disordered" evidence="2">
    <location>
        <begin position="298"/>
        <end position="321"/>
    </location>
</feature>
<reference evidence="5 6" key="2">
    <citation type="submission" date="2020-06" db="EMBL/GenBank/DDBJ databases">
        <title>Halomonas songnenensis sp. nov., a moderately halophilic bacterium isolated from saline and alkaline soils.</title>
        <authorList>
            <person name="Jiang J."/>
            <person name="Pan Y."/>
        </authorList>
    </citation>
    <scope>NUCLEOTIDE SEQUENCE [LARGE SCALE GENOMIC DNA]</scope>
    <source>
        <strain evidence="5 6">TBZ9</strain>
    </source>
</reference>